<evidence type="ECO:0000313" key="1">
    <source>
        <dbReference type="EMBL" id="KAH9474975.1"/>
    </source>
</evidence>
<protein>
    <submittedName>
        <fullName evidence="1">Uncharacterized protein</fullName>
    </submittedName>
</protein>
<comment type="caution">
    <text evidence="1">The sequence shown here is derived from an EMBL/GenBank/DDBJ whole genome shotgun (WGS) entry which is preliminary data.</text>
</comment>
<evidence type="ECO:0000313" key="2">
    <source>
        <dbReference type="Proteomes" id="UP000664032"/>
    </source>
</evidence>
<dbReference type="Proteomes" id="UP000664032">
    <property type="component" value="Unassembled WGS sequence"/>
</dbReference>
<keyword evidence="2" id="KW-1185">Reference proteome</keyword>
<gene>
    <name evidence="1" type="ORF">JR316_0012074</name>
</gene>
<reference evidence="1" key="1">
    <citation type="submission" date="2021-10" db="EMBL/GenBank/DDBJ databases">
        <title>Psilocybe cubensis genome.</title>
        <authorList>
            <person name="Mckernan K.J."/>
            <person name="Crawford S."/>
            <person name="Trippe A."/>
            <person name="Kane L.T."/>
            <person name="Mclaughlin S."/>
        </authorList>
    </citation>
    <scope>NUCLEOTIDE SEQUENCE</scope>
    <source>
        <strain evidence="1">MGC-MH-2018</strain>
    </source>
</reference>
<organism evidence="1 2">
    <name type="scientific">Psilocybe cubensis</name>
    <name type="common">Psychedelic mushroom</name>
    <name type="synonym">Stropharia cubensis</name>
    <dbReference type="NCBI Taxonomy" id="181762"/>
    <lineage>
        <taxon>Eukaryota</taxon>
        <taxon>Fungi</taxon>
        <taxon>Dikarya</taxon>
        <taxon>Basidiomycota</taxon>
        <taxon>Agaricomycotina</taxon>
        <taxon>Agaricomycetes</taxon>
        <taxon>Agaricomycetidae</taxon>
        <taxon>Agaricales</taxon>
        <taxon>Agaricineae</taxon>
        <taxon>Strophariaceae</taxon>
        <taxon>Psilocybe</taxon>
    </lineage>
</organism>
<dbReference type="EMBL" id="JAFIQS020000012">
    <property type="protein sequence ID" value="KAH9474975.1"/>
    <property type="molecule type" value="Genomic_DNA"/>
</dbReference>
<name>A0ACB8GHP6_PSICU</name>
<accession>A0ACB8GHP6</accession>
<sequence length="100" mass="10507">MASPYSPDSIAFKKLNSVDLIAFNLATAIWGNVGGIFPIFLRSSNMEGHVDLSPLLSAVSAKHLVPGSGELLLIPVLAVPPILFPVDLQQSGTITGRQAP</sequence>
<proteinExistence type="predicted"/>